<organism evidence="14 15">
    <name type="scientific">Vespula germanica</name>
    <name type="common">German yellow jacket</name>
    <name type="synonym">Paravespula germanica</name>
    <dbReference type="NCBI Taxonomy" id="30212"/>
    <lineage>
        <taxon>Eukaryota</taxon>
        <taxon>Metazoa</taxon>
        <taxon>Ecdysozoa</taxon>
        <taxon>Arthropoda</taxon>
        <taxon>Hexapoda</taxon>
        <taxon>Insecta</taxon>
        <taxon>Pterygota</taxon>
        <taxon>Neoptera</taxon>
        <taxon>Endopterygota</taxon>
        <taxon>Hymenoptera</taxon>
        <taxon>Apocrita</taxon>
        <taxon>Aculeata</taxon>
        <taxon>Vespoidea</taxon>
        <taxon>Vespidae</taxon>
        <taxon>Vespinae</taxon>
        <taxon>Vespula</taxon>
    </lineage>
</organism>
<evidence type="ECO:0000256" key="6">
    <source>
        <dbReference type="ARBA" id="ARBA00011738"/>
    </source>
</evidence>
<comment type="caution">
    <text evidence="14">The sequence shown here is derived from an EMBL/GenBank/DDBJ whole genome shotgun (WGS) entry which is preliminary data.</text>
</comment>
<feature type="domain" description="Pyridoxine 5'-phosphate oxidase dimerisation C-terminal" evidence="13">
    <location>
        <begin position="185"/>
        <end position="239"/>
    </location>
</feature>
<dbReference type="NCBIfam" id="TIGR00558">
    <property type="entry name" value="pdxH"/>
    <property type="match status" value="1"/>
</dbReference>
<proteinExistence type="inferred from homology"/>
<evidence type="ECO:0000259" key="12">
    <source>
        <dbReference type="Pfam" id="PF01243"/>
    </source>
</evidence>
<evidence type="ECO:0000256" key="5">
    <source>
        <dbReference type="ARBA" id="ARBA00007301"/>
    </source>
</evidence>
<comment type="subunit">
    <text evidence="6">Homodimer.</text>
</comment>
<comment type="pathway">
    <text evidence="4">Cofactor metabolism; pyridoxal 5'-phosphate salvage; pyridoxal 5'-phosphate from pyridoxine 5'-phosphate: step 1/1.</text>
</comment>
<dbReference type="UniPathway" id="UPA01068">
    <property type="reaction ID" value="UER00304"/>
</dbReference>
<feature type="domain" description="Pyridoxamine 5'-phosphate oxidase N-terminal" evidence="12">
    <location>
        <begin position="55"/>
        <end position="166"/>
    </location>
</feature>
<comment type="similarity">
    <text evidence="5">Belongs to the pyridoxamine 5'-phosphate oxidase family.</text>
</comment>
<evidence type="ECO:0000313" key="14">
    <source>
        <dbReference type="EMBL" id="KAF7381822.1"/>
    </source>
</evidence>
<dbReference type="NCBIfam" id="NF004231">
    <property type="entry name" value="PRK05679.1"/>
    <property type="match status" value="1"/>
</dbReference>
<reference evidence="14" key="1">
    <citation type="journal article" date="2020" name="G3 (Bethesda)">
        <title>High-Quality Assemblies for Three Invasive Social Wasps from the &lt;i&gt;Vespula&lt;/i&gt; Genus.</title>
        <authorList>
            <person name="Harrop T.W.R."/>
            <person name="Guhlin J."/>
            <person name="McLaughlin G.M."/>
            <person name="Permina E."/>
            <person name="Stockwell P."/>
            <person name="Gilligan J."/>
            <person name="Le Lec M.F."/>
            <person name="Gruber M.A.M."/>
            <person name="Quinn O."/>
            <person name="Lovegrove M."/>
            <person name="Duncan E.J."/>
            <person name="Remnant E.J."/>
            <person name="Van Eeckhoven J."/>
            <person name="Graham B."/>
            <person name="Knapp R.A."/>
            <person name="Langford K.W."/>
            <person name="Kronenberg Z."/>
            <person name="Press M.O."/>
            <person name="Eacker S.M."/>
            <person name="Wilson-Rankin E.E."/>
            <person name="Purcell J."/>
            <person name="Lester P.J."/>
            <person name="Dearden P.K."/>
        </authorList>
    </citation>
    <scope>NUCLEOTIDE SEQUENCE</scope>
    <source>
        <strain evidence="14">Linc-1</strain>
    </source>
</reference>
<dbReference type="Pfam" id="PF01243">
    <property type="entry name" value="PNPOx_N"/>
    <property type="match status" value="1"/>
</dbReference>
<evidence type="ECO:0000256" key="8">
    <source>
        <dbReference type="ARBA" id="ARBA00022630"/>
    </source>
</evidence>
<dbReference type="InterPro" id="IPR011576">
    <property type="entry name" value="Pyridox_Oxase_N"/>
</dbReference>
<evidence type="ECO:0000259" key="13">
    <source>
        <dbReference type="Pfam" id="PF10590"/>
    </source>
</evidence>
<accession>A0A834J760</accession>
<keyword evidence="11" id="KW-0664">Pyridoxine biosynthesis</keyword>
<protein>
    <recommendedName>
        <fullName evidence="7">pyridoxal 5'-phosphate synthase</fullName>
        <ecNumber evidence="7">1.4.3.5</ecNumber>
    </recommendedName>
</protein>
<dbReference type="SUPFAM" id="SSF50475">
    <property type="entry name" value="FMN-binding split barrel"/>
    <property type="match status" value="1"/>
</dbReference>
<keyword evidence="10" id="KW-0560">Oxidoreductase</keyword>
<dbReference type="FunFam" id="2.30.110.10:FF:000005">
    <property type="entry name" value="NAD(P)H-hydrate epimerase"/>
    <property type="match status" value="1"/>
</dbReference>
<gene>
    <name evidence="14" type="ORF">HZH68_015695</name>
</gene>
<comment type="pathway">
    <text evidence="3">Cofactor metabolism; pyridoxal 5'-phosphate salvage; pyridoxal 5'-phosphate from pyridoxamine 5'-phosphate: step 1/1.</text>
</comment>
<dbReference type="Proteomes" id="UP000617340">
    <property type="component" value="Unassembled WGS sequence"/>
</dbReference>
<name>A0A834J760_VESGE</name>
<dbReference type="PANTHER" id="PTHR10851">
    <property type="entry name" value="PYRIDOXINE-5-PHOSPHATE OXIDASE"/>
    <property type="match status" value="1"/>
</dbReference>
<dbReference type="EC" id="1.4.3.5" evidence="7"/>
<keyword evidence="8" id="KW-0285">Flavoprotein</keyword>
<dbReference type="EMBL" id="JACSDZ010000021">
    <property type="protein sequence ID" value="KAF7381822.1"/>
    <property type="molecule type" value="Genomic_DNA"/>
</dbReference>
<evidence type="ECO:0000313" key="15">
    <source>
        <dbReference type="Proteomes" id="UP000617340"/>
    </source>
</evidence>
<dbReference type="GO" id="GO:0004733">
    <property type="term" value="F:pyridoxamine phosphate oxidase activity"/>
    <property type="evidence" value="ECO:0007669"/>
    <property type="project" value="UniProtKB-EC"/>
</dbReference>
<dbReference type="Gene3D" id="2.30.110.10">
    <property type="entry name" value="Electron Transport, Fmn-binding Protein, Chain A"/>
    <property type="match status" value="1"/>
</dbReference>
<comment type="cofactor">
    <cofactor evidence="1">
        <name>FMN</name>
        <dbReference type="ChEBI" id="CHEBI:58210"/>
    </cofactor>
</comment>
<dbReference type="HAMAP" id="MF_01629">
    <property type="entry name" value="PdxH"/>
    <property type="match status" value="1"/>
</dbReference>
<comment type="function">
    <text evidence="2">Catalyzes the oxidation of either pyridoxine 5'-phosphate (PNP) or pyridoxamine 5'-phosphate (PMP) into pyridoxal 5'-phosphate (PLP).</text>
</comment>
<evidence type="ECO:0000256" key="10">
    <source>
        <dbReference type="ARBA" id="ARBA00023002"/>
    </source>
</evidence>
<dbReference type="GO" id="GO:0008615">
    <property type="term" value="P:pyridoxine biosynthetic process"/>
    <property type="evidence" value="ECO:0007669"/>
    <property type="project" value="UniProtKB-KW"/>
</dbReference>
<dbReference type="InterPro" id="IPR012349">
    <property type="entry name" value="Split_barrel_FMN-bd"/>
</dbReference>
<dbReference type="GO" id="GO:0010181">
    <property type="term" value="F:FMN binding"/>
    <property type="evidence" value="ECO:0007669"/>
    <property type="project" value="InterPro"/>
</dbReference>
<evidence type="ECO:0000256" key="3">
    <source>
        <dbReference type="ARBA" id="ARBA00004738"/>
    </source>
</evidence>
<dbReference type="AlphaFoldDB" id="A0A834J760"/>
<evidence type="ECO:0000256" key="2">
    <source>
        <dbReference type="ARBA" id="ARBA00003691"/>
    </source>
</evidence>
<dbReference type="InterPro" id="IPR019740">
    <property type="entry name" value="Pyridox_Oxase_CS"/>
</dbReference>
<keyword evidence="15" id="KW-1185">Reference proteome</keyword>
<evidence type="ECO:0000256" key="9">
    <source>
        <dbReference type="ARBA" id="ARBA00022643"/>
    </source>
</evidence>
<dbReference type="Pfam" id="PF10590">
    <property type="entry name" value="PNP_phzG_C"/>
    <property type="match status" value="1"/>
</dbReference>
<dbReference type="PIRSF" id="PIRSF000190">
    <property type="entry name" value="Pyd_amn-ph_oxd"/>
    <property type="match status" value="1"/>
</dbReference>
<evidence type="ECO:0000256" key="1">
    <source>
        <dbReference type="ARBA" id="ARBA00001917"/>
    </source>
</evidence>
<sequence>MSKEPTNSYDVDIRDMRVKYKNRNETFTEEDLVSKEPIGQFKAWFEEACKTPEIFEPNAVLLGTATKDGLPSVRPVLLRGYSVEGFKFYTNYGSRKSKELEENPNAGMTFYWGPLHRVIRIEGTVEKTSAEDSDEYFNSRPFKNQIGSMISNQSTTIANREILLAKEKELLDQYTEENIKRPDWWGGYIIKPKSVEFWQGQSNRLHDRILFRRPMPGESIDNILVHTGENGWVYERLSP</sequence>
<evidence type="ECO:0000256" key="11">
    <source>
        <dbReference type="ARBA" id="ARBA00023096"/>
    </source>
</evidence>
<evidence type="ECO:0000256" key="7">
    <source>
        <dbReference type="ARBA" id="ARBA00012801"/>
    </source>
</evidence>
<dbReference type="PANTHER" id="PTHR10851:SF0">
    <property type="entry name" value="PYRIDOXINE-5'-PHOSPHATE OXIDASE"/>
    <property type="match status" value="1"/>
</dbReference>
<keyword evidence="9" id="KW-0288">FMN</keyword>
<dbReference type="PROSITE" id="PS01064">
    <property type="entry name" value="PYRIDOX_OXIDASE"/>
    <property type="match status" value="1"/>
</dbReference>
<dbReference type="InterPro" id="IPR000659">
    <property type="entry name" value="Pyridox_Oxase"/>
</dbReference>
<evidence type="ECO:0000256" key="4">
    <source>
        <dbReference type="ARBA" id="ARBA00005037"/>
    </source>
</evidence>
<dbReference type="InterPro" id="IPR019576">
    <property type="entry name" value="Pyridoxamine_oxidase_dimer_C"/>
</dbReference>